<evidence type="ECO:0000256" key="4">
    <source>
        <dbReference type="ARBA" id="ARBA00023015"/>
    </source>
</evidence>
<dbReference type="InterPro" id="IPR011605">
    <property type="entry name" value="NusB_fam"/>
</dbReference>
<evidence type="ECO:0000256" key="5">
    <source>
        <dbReference type="ARBA" id="ARBA00023163"/>
    </source>
</evidence>
<evidence type="ECO:0000256" key="2">
    <source>
        <dbReference type="ARBA" id="ARBA00022814"/>
    </source>
</evidence>
<organism evidence="7 8">
    <name type="scientific">Porphyromonas somerae</name>
    <dbReference type="NCBI Taxonomy" id="322095"/>
    <lineage>
        <taxon>Bacteria</taxon>
        <taxon>Pseudomonadati</taxon>
        <taxon>Bacteroidota</taxon>
        <taxon>Bacteroidia</taxon>
        <taxon>Bacteroidales</taxon>
        <taxon>Porphyromonadaceae</taxon>
        <taxon>Porphyromonas</taxon>
    </lineage>
</organism>
<comment type="similarity">
    <text evidence="1">Belongs to the NusB family.</text>
</comment>
<dbReference type="InterPro" id="IPR035926">
    <property type="entry name" value="NusB-like_sf"/>
</dbReference>
<dbReference type="PANTHER" id="PTHR11078:SF3">
    <property type="entry name" value="ANTITERMINATION NUSB DOMAIN-CONTAINING PROTEIN"/>
    <property type="match status" value="1"/>
</dbReference>
<dbReference type="OrthoDB" id="9787568at2"/>
<dbReference type="Pfam" id="PF01029">
    <property type="entry name" value="NusB"/>
    <property type="match status" value="1"/>
</dbReference>
<dbReference type="InterPro" id="IPR006027">
    <property type="entry name" value="NusB_RsmB_TIM44"/>
</dbReference>
<keyword evidence="2" id="KW-0889">Transcription antitermination</keyword>
<dbReference type="STRING" id="322095.HMPREF3185_01708"/>
<dbReference type="RefSeq" id="WP_060935819.1">
    <property type="nucleotide sequence ID" value="NZ_KQ960462.1"/>
</dbReference>
<dbReference type="AlphaFoldDB" id="A0A134B3F3"/>
<evidence type="ECO:0000313" key="8">
    <source>
        <dbReference type="Proteomes" id="UP000070224"/>
    </source>
</evidence>
<proteinExistence type="inferred from homology"/>
<dbReference type="PANTHER" id="PTHR11078">
    <property type="entry name" value="N UTILIZATION SUBSTANCE PROTEIN B-RELATED"/>
    <property type="match status" value="1"/>
</dbReference>
<dbReference type="GO" id="GO:0031564">
    <property type="term" value="P:transcription antitermination"/>
    <property type="evidence" value="ECO:0007669"/>
    <property type="project" value="UniProtKB-KW"/>
</dbReference>
<protein>
    <submittedName>
        <fullName evidence="7">Transcription antitermination factor NusB</fullName>
    </submittedName>
</protein>
<evidence type="ECO:0000313" key="7">
    <source>
        <dbReference type="EMBL" id="KXB74455.1"/>
    </source>
</evidence>
<comment type="caution">
    <text evidence="7">The sequence shown here is derived from an EMBL/GenBank/DDBJ whole genome shotgun (WGS) entry which is preliminary data.</text>
</comment>
<name>A0A134B3F3_9PORP</name>
<dbReference type="GO" id="GO:0006353">
    <property type="term" value="P:DNA-templated transcription termination"/>
    <property type="evidence" value="ECO:0007669"/>
    <property type="project" value="InterPro"/>
</dbReference>
<keyword evidence="5" id="KW-0804">Transcription</keyword>
<sequence>MINRVLIRTRVLQVAYAHLHRGELKLTAAEQDLLLSLHRTYDLYLFLLQLIPSFTEFYREVLEIRKNKHLATKAERSPNLRLLENRLAAKLAASEKLNTWYEGFSLRWEEDEALLRHLLRRIEASDIYANYLKATEVGFEEDRAFWVDVFTQIIATDEMLAEWLEQHSIYWQDDLREVEKAEVEDRPATEDEALQAALNEAREAGAYQSARLENGPVEVVKDFVEKTLRKSEEDTAIDDDIRPAFKDEDDERFARLLFRQTLLKYNDQMKLIEPVLSAGWSSERLADVDALLLNLAVTEFLYFPLIPTQITINEYVELAKHYSTNHSASFVNGVLDALARKLKEEGKILK</sequence>
<reference evidence="8" key="1">
    <citation type="submission" date="2016-01" db="EMBL/GenBank/DDBJ databases">
        <authorList>
            <person name="Mitreva M."/>
            <person name="Pepin K.H."/>
            <person name="Mihindukulasuriya K.A."/>
            <person name="Fulton R."/>
            <person name="Fronick C."/>
            <person name="O'Laughlin M."/>
            <person name="Miner T."/>
            <person name="Herter B."/>
            <person name="Rosa B.A."/>
            <person name="Cordes M."/>
            <person name="Tomlinson C."/>
            <person name="Wollam A."/>
            <person name="Palsikar V.B."/>
            <person name="Mardis E.R."/>
            <person name="Wilson R.K."/>
        </authorList>
    </citation>
    <scope>NUCLEOTIDE SEQUENCE [LARGE SCALE GENOMIC DNA]</scope>
    <source>
        <strain evidence="8">KA00683</strain>
    </source>
</reference>
<dbReference type="Gene3D" id="1.10.940.10">
    <property type="entry name" value="NusB-like"/>
    <property type="match status" value="1"/>
</dbReference>
<accession>A0A134B3F3</accession>
<feature type="domain" description="NusB/RsmB/TIM44" evidence="6">
    <location>
        <begin position="240"/>
        <end position="340"/>
    </location>
</feature>
<evidence type="ECO:0000256" key="1">
    <source>
        <dbReference type="ARBA" id="ARBA00005952"/>
    </source>
</evidence>
<keyword evidence="3" id="KW-0694">RNA-binding</keyword>
<keyword evidence="8" id="KW-1185">Reference proteome</keyword>
<dbReference type="NCBIfam" id="TIGR01951">
    <property type="entry name" value="nusB"/>
    <property type="match status" value="1"/>
</dbReference>
<dbReference type="SUPFAM" id="SSF48013">
    <property type="entry name" value="NusB-like"/>
    <property type="match status" value="1"/>
</dbReference>
<evidence type="ECO:0000256" key="3">
    <source>
        <dbReference type="ARBA" id="ARBA00022884"/>
    </source>
</evidence>
<evidence type="ECO:0000259" key="6">
    <source>
        <dbReference type="Pfam" id="PF01029"/>
    </source>
</evidence>
<dbReference type="Proteomes" id="UP000070224">
    <property type="component" value="Unassembled WGS sequence"/>
</dbReference>
<dbReference type="GO" id="GO:0003723">
    <property type="term" value="F:RNA binding"/>
    <property type="evidence" value="ECO:0007669"/>
    <property type="project" value="UniProtKB-KW"/>
</dbReference>
<dbReference type="PATRIC" id="fig|322095.3.peg.1683"/>
<dbReference type="EMBL" id="LSDK01000122">
    <property type="protein sequence ID" value="KXB74455.1"/>
    <property type="molecule type" value="Genomic_DNA"/>
</dbReference>
<keyword evidence="4" id="KW-0805">Transcription regulation</keyword>
<dbReference type="GO" id="GO:0005829">
    <property type="term" value="C:cytosol"/>
    <property type="evidence" value="ECO:0007669"/>
    <property type="project" value="TreeGrafter"/>
</dbReference>
<gene>
    <name evidence="7" type="ORF">HMPREF3185_01708</name>
</gene>